<evidence type="ECO:0000256" key="5">
    <source>
        <dbReference type="SAM" id="MobiDB-lite"/>
    </source>
</evidence>
<organism evidence="8 9">
    <name type="scientific">Coemansia asiatica</name>
    <dbReference type="NCBI Taxonomy" id="1052880"/>
    <lineage>
        <taxon>Eukaryota</taxon>
        <taxon>Fungi</taxon>
        <taxon>Fungi incertae sedis</taxon>
        <taxon>Zoopagomycota</taxon>
        <taxon>Kickxellomycotina</taxon>
        <taxon>Kickxellomycetes</taxon>
        <taxon>Kickxellales</taxon>
        <taxon>Kickxellaceae</taxon>
        <taxon>Coemansia</taxon>
    </lineage>
</organism>
<evidence type="ECO:0000256" key="3">
    <source>
        <dbReference type="ARBA" id="ARBA00022989"/>
    </source>
</evidence>
<keyword evidence="4 6" id="KW-0472">Membrane</keyword>
<sequence length="480" mass="54296">MGNAISFSVSEKEQYREHLASLAKLDLDPRGRGDAIMIIVFLIIYGLDLFVVLFLLWNRKYPPLKSKNPLIMSLVMVCAWIWFTSELAANGHVPLAGTIMTNCKAFGVWLRILLGVCSVSCLIALRTYGLYRVFHLNMPYQGLSFYLPFLFYFICIIIYGIVSQLISPRLTIEYVAVLDICNYNSGFKASVFTLLWVTWIFVVFLSWKIRNIKSSFNESTEITLASFIVFAVLAFTTIMHYTHPRFALDVQLRVATTTLDHIAVNVLWWLIMAKPLYMCLFHRNEYMREWLHKLRQDGLQRAYDVDSRGTSGVAALGSYNARVSMLMNNIRSSHDVGFFYAMDGSSSVQDHDSKSESLKHQRLSLTAPLEDPVAKLKQAYNQDTLPISGTDLSHREDIVLSSFNGSHSSIGRPASSTALNPGDTPPPPRARPVSPRLVPESRKVYKRISFPDSAHIAPLSLTDAQRRNLDAYDSEGRNII</sequence>
<evidence type="ECO:0000313" key="8">
    <source>
        <dbReference type="EMBL" id="KAJ1644982.1"/>
    </source>
</evidence>
<protein>
    <recommendedName>
        <fullName evidence="7">G-protein coupled receptors family 3 profile domain-containing protein</fullName>
    </recommendedName>
</protein>
<feature type="region of interest" description="Disordered" evidence="5">
    <location>
        <begin position="403"/>
        <end position="438"/>
    </location>
</feature>
<dbReference type="InterPro" id="IPR017978">
    <property type="entry name" value="GPCR_3_C"/>
</dbReference>
<dbReference type="AlphaFoldDB" id="A0A9W7XHZ3"/>
<evidence type="ECO:0000256" key="6">
    <source>
        <dbReference type="SAM" id="Phobius"/>
    </source>
</evidence>
<evidence type="ECO:0000256" key="2">
    <source>
        <dbReference type="ARBA" id="ARBA00022692"/>
    </source>
</evidence>
<keyword evidence="2 6" id="KW-0812">Transmembrane</keyword>
<feature type="transmembrane region" description="Helical" evidence="6">
    <location>
        <begin position="186"/>
        <end position="207"/>
    </location>
</feature>
<feature type="domain" description="G-protein coupled receptors family 3 profile" evidence="7">
    <location>
        <begin position="36"/>
        <end position="243"/>
    </location>
</feature>
<dbReference type="Proteomes" id="UP001145021">
    <property type="component" value="Unassembled WGS sequence"/>
</dbReference>
<dbReference type="GO" id="GO:0016020">
    <property type="term" value="C:membrane"/>
    <property type="evidence" value="ECO:0007669"/>
    <property type="project" value="UniProtKB-SubCell"/>
</dbReference>
<feature type="transmembrane region" description="Helical" evidence="6">
    <location>
        <begin position="35"/>
        <end position="57"/>
    </location>
</feature>
<feature type="transmembrane region" description="Helical" evidence="6">
    <location>
        <begin position="262"/>
        <end position="281"/>
    </location>
</feature>
<dbReference type="Pfam" id="PF00003">
    <property type="entry name" value="7tm_3"/>
    <property type="match status" value="1"/>
</dbReference>
<dbReference type="GO" id="GO:0004930">
    <property type="term" value="F:G protein-coupled receptor activity"/>
    <property type="evidence" value="ECO:0007669"/>
    <property type="project" value="InterPro"/>
</dbReference>
<feature type="transmembrane region" description="Helical" evidence="6">
    <location>
        <begin position="108"/>
        <end position="131"/>
    </location>
</feature>
<dbReference type="EMBL" id="JANBOH010000131">
    <property type="protein sequence ID" value="KAJ1644982.1"/>
    <property type="molecule type" value="Genomic_DNA"/>
</dbReference>
<reference evidence="8" key="1">
    <citation type="submission" date="2022-07" db="EMBL/GenBank/DDBJ databases">
        <title>Phylogenomic reconstructions and comparative analyses of Kickxellomycotina fungi.</title>
        <authorList>
            <person name="Reynolds N.K."/>
            <person name="Stajich J.E."/>
            <person name="Barry K."/>
            <person name="Grigoriev I.V."/>
            <person name="Crous P."/>
            <person name="Smith M.E."/>
        </authorList>
    </citation>
    <scope>NUCLEOTIDE SEQUENCE</scope>
    <source>
        <strain evidence="8">NBRC 105413</strain>
    </source>
</reference>
<feature type="transmembrane region" description="Helical" evidence="6">
    <location>
        <begin position="69"/>
        <end position="88"/>
    </location>
</feature>
<evidence type="ECO:0000256" key="4">
    <source>
        <dbReference type="ARBA" id="ARBA00023136"/>
    </source>
</evidence>
<keyword evidence="9" id="KW-1185">Reference proteome</keyword>
<feature type="compositionally biased region" description="Polar residues" evidence="5">
    <location>
        <begin position="403"/>
        <end position="419"/>
    </location>
</feature>
<feature type="transmembrane region" description="Helical" evidence="6">
    <location>
        <begin position="219"/>
        <end position="242"/>
    </location>
</feature>
<evidence type="ECO:0000256" key="1">
    <source>
        <dbReference type="ARBA" id="ARBA00004141"/>
    </source>
</evidence>
<comment type="caution">
    <text evidence="8">The sequence shown here is derived from an EMBL/GenBank/DDBJ whole genome shotgun (WGS) entry which is preliminary data.</text>
</comment>
<proteinExistence type="predicted"/>
<comment type="subcellular location">
    <subcellularLocation>
        <location evidence="1">Membrane</location>
        <topology evidence="1">Multi-pass membrane protein</topology>
    </subcellularLocation>
</comment>
<feature type="transmembrane region" description="Helical" evidence="6">
    <location>
        <begin position="143"/>
        <end position="166"/>
    </location>
</feature>
<keyword evidence="3 6" id="KW-1133">Transmembrane helix</keyword>
<evidence type="ECO:0000259" key="7">
    <source>
        <dbReference type="Pfam" id="PF00003"/>
    </source>
</evidence>
<evidence type="ECO:0000313" key="9">
    <source>
        <dbReference type="Proteomes" id="UP001145021"/>
    </source>
</evidence>
<gene>
    <name evidence="8" type="ORF">LPJ64_003394</name>
</gene>
<accession>A0A9W7XHZ3</accession>
<name>A0A9W7XHZ3_9FUNG</name>